<feature type="compositionally biased region" description="Low complexity" evidence="1">
    <location>
        <begin position="21"/>
        <end position="30"/>
    </location>
</feature>
<gene>
    <name evidence="2" type="ORF">BcabD6B2_19170</name>
</gene>
<dbReference type="RefSeq" id="XP_067714551.1">
    <property type="nucleotide sequence ID" value="XM_067858450.1"/>
</dbReference>
<dbReference type="EMBL" id="BPLF01000002">
    <property type="protein sequence ID" value="GIX62482.1"/>
    <property type="molecule type" value="Genomic_DNA"/>
</dbReference>
<organism evidence="2 3">
    <name type="scientific">Babesia caballi</name>
    <dbReference type="NCBI Taxonomy" id="5871"/>
    <lineage>
        <taxon>Eukaryota</taxon>
        <taxon>Sar</taxon>
        <taxon>Alveolata</taxon>
        <taxon>Apicomplexa</taxon>
        <taxon>Aconoidasida</taxon>
        <taxon>Piroplasmida</taxon>
        <taxon>Babesiidae</taxon>
        <taxon>Babesia</taxon>
    </lineage>
</organism>
<dbReference type="AlphaFoldDB" id="A0AAV4LQG2"/>
<evidence type="ECO:0000256" key="1">
    <source>
        <dbReference type="SAM" id="MobiDB-lite"/>
    </source>
</evidence>
<name>A0AAV4LQG2_BABCB</name>
<sequence length="192" mass="20351">MHAGGPLFTFDGDEVGLAAAGDGLGQQRLAAPRRPVEQDPRRHRDPEGAVQALEHDGEDDVLLHLLAQVRQGADVVPRDVGDGGEPLALRAGLHARHGRPEVLLRDERGLQLRLVRDHLRRVCGSGALPLTASPPSAKMRVIAHAAASRVTACRSAPTKPGVMAAISSKSTSAPKRMPLDTACTRGLTLFSK</sequence>
<dbReference type="GeneID" id="94193963"/>
<comment type="caution">
    <text evidence="2">The sequence shown here is derived from an EMBL/GenBank/DDBJ whole genome shotgun (WGS) entry which is preliminary data.</text>
</comment>
<dbReference type="Proteomes" id="UP001497744">
    <property type="component" value="Unassembled WGS sequence"/>
</dbReference>
<proteinExistence type="predicted"/>
<protein>
    <submittedName>
        <fullName evidence="2">Ribosome biogenesis ATPase rix7</fullName>
    </submittedName>
</protein>
<keyword evidence="3" id="KW-1185">Reference proteome</keyword>
<accession>A0AAV4LQG2</accession>
<reference evidence="2 3" key="1">
    <citation type="submission" date="2021-06" db="EMBL/GenBank/DDBJ databases">
        <title>Genome sequence of Babesia caballi.</title>
        <authorList>
            <person name="Yamagishi J."/>
            <person name="Kidaka T."/>
            <person name="Ochi A."/>
        </authorList>
    </citation>
    <scope>NUCLEOTIDE SEQUENCE [LARGE SCALE GENOMIC DNA]</scope>
    <source>
        <strain evidence="2">USDA-D6B2</strain>
    </source>
</reference>
<feature type="region of interest" description="Disordered" evidence="1">
    <location>
        <begin position="21"/>
        <end position="48"/>
    </location>
</feature>
<evidence type="ECO:0000313" key="3">
    <source>
        <dbReference type="Proteomes" id="UP001497744"/>
    </source>
</evidence>
<feature type="compositionally biased region" description="Basic and acidic residues" evidence="1">
    <location>
        <begin position="34"/>
        <end position="47"/>
    </location>
</feature>
<evidence type="ECO:0000313" key="2">
    <source>
        <dbReference type="EMBL" id="GIX62482.1"/>
    </source>
</evidence>